<dbReference type="NCBIfam" id="TIGR00465">
    <property type="entry name" value="ilvC"/>
    <property type="match status" value="1"/>
</dbReference>
<feature type="active site" evidence="11">
    <location>
        <position position="106"/>
    </location>
</feature>
<comment type="pathway">
    <text evidence="3 11">Amino-acid biosynthesis; L-isoleucine biosynthesis; L-isoleucine from 2-oxobutanoate: step 2/4.</text>
</comment>
<comment type="caution">
    <text evidence="11">Lacks conserved residue(s) required for the propagation of feature annotation.</text>
</comment>
<dbReference type="NCBIfam" id="NF004017">
    <property type="entry name" value="PRK05479.1"/>
    <property type="match status" value="1"/>
</dbReference>
<keyword evidence="6 11" id="KW-0479">Metal-binding</keyword>
<name>A0A845UX51_9GAMM</name>
<evidence type="ECO:0000256" key="7">
    <source>
        <dbReference type="ARBA" id="ARBA00022842"/>
    </source>
</evidence>
<comment type="catalytic activity">
    <reaction evidence="11">
        <text>(2R,3R)-2,3-dihydroxy-3-methylpentanoate + NADP(+) = (S)-2-ethyl-2-hydroxy-3-oxobutanoate + NADPH + H(+)</text>
        <dbReference type="Rhea" id="RHEA:13493"/>
        <dbReference type="ChEBI" id="CHEBI:15378"/>
        <dbReference type="ChEBI" id="CHEBI:49256"/>
        <dbReference type="ChEBI" id="CHEBI:49258"/>
        <dbReference type="ChEBI" id="CHEBI:57783"/>
        <dbReference type="ChEBI" id="CHEBI:58349"/>
        <dbReference type="EC" id="1.1.1.86"/>
    </reaction>
</comment>
<reference evidence="15 16" key="1">
    <citation type="submission" date="2020-02" db="EMBL/GenBank/DDBJ databases">
        <authorList>
            <person name="Zhang X.-Y."/>
        </authorList>
    </citation>
    <scope>NUCLEOTIDE SEQUENCE [LARGE SCALE GENOMIC DNA]</scope>
    <source>
        <strain evidence="15 16">C33</strain>
    </source>
</reference>
<comment type="caution">
    <text evidence="15">The sequence shown here is derived from an EMBL/GenBank/DDBJ whole genome shotgun (WGS) entry which is preliminary data.</text>
</comment>
<dbReference type="HAMAP" id="MF_00435">
    <property type="entry name" value="IlvC"/>
    <property type="match status" value="1"/>
</dbReference>
<protein>
    <recommendedName>
        <fullName evidence="11">Ketol-acid reductoisomerase (NADP(+))</fullName>
        <shortName evidence="11">KARI</shortName>
        <ecNumber evidence="11">1.1.1.86</ecNumber>
    </recommendedName>
    <alternativeName>
        <fullName evidence="11">Acetohydroxy-acid isomeroreductase</fullName>
        <shortName evidence="11">AHIR</shortName>
    </alternativeName>
    <alternativeName>
        <fullName evidence="11">Alpha-keto-beta-hydroxylacyl reductoisomerase</fullName>
    </alternativeName>
</protein>
<feature type="binding site" evidence="11">
    <location>
        <begin position="24"/>
        <end position="27"/>
    </location>
    <ligand>
        <name>NADP(+)</name>
        <dbReference type="ChEBI" id="CHEBI:58349"/>
    </ligand>
</feature>
<comment type="cofactor">
    <cofactor evidence="11">
        <name>Mg(2+)</name>
        <dbReference type="ChEBI" id="CHEBI:18420"/>
    </cofactor>
    <text evidence="11">Binds 2 magnesium ions per subunit.</text>
</comment>
<dbReference type="UniPathway" id="UPA00047">
    <property type="reaction ID" value="UER00056"/>
</dbReference>
<dbReference type="InterPro" id="IPR014359">
    <property type="entry name" value="KARI_prok"/>
</dbReference>
<dbReference type="GO" id="GO:0000287">
    <property type="term" value="F:magnesium ion binding"/>
    <property type="evidence" value="ECO:0007669"/>
    <property type="project" value="UniProtKB-UniRule"/>
</dbReference>
<dbReference type="PANTHER" id="PTHR21371:SF1">
    <property type="entry name" value="KETOL-ACID REDUCTOISOMERASE, MITOCHONDRIAL"/>
    <property type="match status" value="1"/>
</dbReference>
<feature type="binding site" evidence="11 12">
    <location>
        <position position="189"/>
    </location>
    <ligand>
        <name>Mg(2+)</name>
        <dbReference type="ChEBI" id="CHEBI:18420"/>
        <label>2</label>
    </ligand>
</feature>
<keyword evidence="5 11" id="KW-0028">Amino-acid biosynthesis</keyword>
<keyword evidence="11" id="KW-0521">NADP</keyword>
<feature type="binding site" evidence="11">
    <location>
        <position position="132"/>
    </location>
    <ligand>
        <name>NADP(+)</name>
        <dbReference type="ChEBI" id="CHEBI:58349"/>
    </ligand>
</feature>
<dbReference type="GO" id="GO:0016853">
    <property type="term" value="F:isomerase activity"/>
    <property type="evidence" value="ECO:0007669"/>
    <property type="project" value="UniProtKB-KW"/>
</dbReference>
<keyword evidence="15" id="KW-0413">Isomerase</keyword>
<dbReference type="UniPathway" id="UPA00049">
    <property type="reaction ID" value="UER00060"/>
</dbReference>
<feature type="binding site" evidence="11 12">
    <location>
        <position position="225"/>
    </location>
    <ligand>
        <name>Mg(2+)</name>
        <dbReference type="ChEBI" id="CHEBI:18420"/>
        <label>2</label>
    </ligand>
</feature>
<gene>
    <name evidence="11 15" type="primary">ilvC</name>
    <name evidence="15" type="ORF">G3I74_05840</name>
</gene>
<dbReference type="SUPFAM" id="SSF48179">
    <property type="entry name" value="6-phosphogluconate dehydrogenase C-terminal domain-like"/>
    <property type="match status" value="1"/>
</dbReference>
<dbReference type="EC" id="1.1.1.86" evidence="11"/>
<dbReference type="PANTHER" id="PTHR21371">
    <property type="entry name" value="KETOL-ACID REDUCTOISOMERASE, MITOCHONDRIAL"/>
    <property type="match status" value="1"/>
</dbReference>
<evidence type="ECO:0000256" key="5">
    <source>
        <dbReference type="ARBA" id="ARBA00022605"/>
    </source>
</evidence>
<keyword evidence="9 11" id="KW-0100">Branched-chain amino acid biosynthesis</keyword>
<feature type="domain" description="KARI N-terminal Rossmann" evidence="13">
    <location>
        <begin position="1"/>
        <end position="180"/>
    </location>
</feature>
<dbReference type="FunFam" id="3.40.50.720:FF:000023">
    <property type="entry name" value="Ketol-acid reductoisomerase (NADP(+))"/>
    <property type="match status" value="1"/>
</dbReference>
<evidence type="ECO:0000256" key="9">
    <source>
        <dbReference type="ARBA" id="ARBA00023304"/>
    </source>
</evidence>
<dbReference type="GO" id="GO:0009097">
    <property type="term" value="P:isoleucine biosynthetic process"/>
    <property type="evidence" value="ECO:0007669"/>
    <property type="project" value="UniProtKB-UniRule"/>
</dbReference>
<comment type="similarity">
    <text evidence="4 11 12">Belongs to the ketol-acid reductoisomerase family.</text>
</comment>
<keyword evidence="8 11" id="KW-0560">Oxidoreductase</keyword>
<keyword evidence="7 11" id="KW-0460">Magnesium</keyword>
<dbReference type="InterPro" id="IPR000506">
    <property type="entry name" value="KARI_C"/>
</dbReference>
<dbReference type="NCBIfam" id="NF009940">
    <property type="entry name" value="PRK13403.1"/>
    <property type="match status" value="1"/>
</dbReference>
<evidence type="ECO:0000256" key="1">
    <source>
        <dbReference type="ARBA" id="ARBA00002172"/>
    </source>
</evidence>
<evidence type="ECO:0000256" key="8">
    <source>
        <dbReference type="ARBA" id="ARBA00023002"/>
    </source>
</evidence>
<evidence type="ECO:0000256" key="10">
    <source>
        <dbReference type="ARBA" id="ARBA00049021"/>
    </source>
</evidence>
<dbReference type="GO" id="GO:0050661">
    <property type="term" value="F:NADP binding"/>
    <property type="evidence" value="ECO:0007669"/>
    <property type="project" value="InterPro"/>
</dbReference>
<dbReference type="InterPro" id="IPR036291">
    <property type="entry name" value="NAD(P)-bd_dom_sf"/>
</dbReference>
<feature type="domain" description="KARI C-terminal knotted" evidence="14">
    <location>
        <begin position="181"/>
        <end position="326"/>
    </location>
</feature>
<feature type="binding site" evidence="11 12">
    <location>
        <position position="250"/>
    </location>
    <ligand>
        <name>substrate</name>
    </ligand>
</feature>
<evidence type="ECO:0000256" key="2">
    <source>
        <dbReference type="ARBA" id="ARBA00004864"/>
    </source>
</evidence>
<evidence type="ECO:0000256" key="11">
    <source>
        <dbReference type="HAMAP-Rule" id="MF_00435"/>
    </source>
</evidence>
<dbReference type="EMBL" id="JAAGSC010000039">
    <property type="protein sequence ID" value="NDY95248.1"/>
    <property type="molecule type" value="Genomic_DNA"/>
</dbReference>
<keyword evidence="16" id="KW-1185">Reference proteome</keyword>
<dbReference type="GO" id="GO:0004455">
    <property type="term" value="F:ketol-acid reductoisomerase activity"/>
    <property type="evidence" value="ECO:0007669"/>
    <property type="project" value="UniProtKB-UniRule"/>
</dbReference>
<dbReference type="Pfam" id="PF07991">
    <property type="entry name" value="KARI_N"/>
    <property type="match status" value="1"/>
</dbReference>
<dbReference type="InterPro" id="IPR013023">
    <property type="entry name" value="KARI"/>
</dbReference>
<proteinExistence type="inferred from homology"/>
<evidence type="ECO:0000259" key="14">
    <source>
        <dbReference type="PROSITE" id="PS51851"/>
    </source>
</evidence>
<dbReference type="PIRSF" id="PIRSF000116">
    <property type="entry name" value="IlvC_gammaproteo"/>
    <property type="match status" value="1"/>
</dbReference>
<feature type="binding site" evidence="11">
    <location>
        <position position="52"/>
    </location>
    <ligand>
        <name>NADP(+)</name>
        <dbReference type="ChEBI" id="CHEBI:58349"/>
    </ligand>
</feature>
<sequence length="341" mass="37062">MKIWTEADHQRNALSGQTIAVIGYGSQGRAHARNLKDAGHDVVIGARRSGGSWKKAGDDGFRVAEPAEAAAQAGLIALLTPDMAQAQVYGQIESSIQPGAALLFAHGFNIHFGSIQPRADIDVIMVAPKGPGDLVRRQYEEGRGVPCLRAIAQDATDQAADKALSYAHGIGGTRGGVIDTSFQEETETDLFGEQVVLCGGTAELVIQGFETLVEAGYQPEVAYFECLHELKLIVDLLHEGGMAKMYEFISDTAAYGDLTRGPRIIDAGTRERMREVLSEIQSGRFARDWILENQAGLPQHRALMRQRTEHEIERVGRALRGRMSWLKPKADQSDNAAEKAA</sequence>
<evidence type="ECO:0000256" key="12">
    <source>
        <dbReference type="PROSITE-ProRule" id="PRU01198"/>
    </source>
</evidence>
<dbReference type="Gene3D" id="3.40.50.720">
    <property type="entry name" value="NAD(P)-binding Rossmann-like Domain"/>
    <property type="match status" value="1"/>
</dbReference>
<evidence type="ECO:0000259" key="13">
    <source>
        <dbReference type="PROSITE" id="PS51850"/>
    </source>
</evidence>
<dbReference type="GO" id="GO:0009099">
    <property type="term" value="P:L-valine biosynthetic process"/>
    <property type="evidence" value="ECO:0007669"/>
    <property type="project" value="UniProtKB-UniRule"/>
</dbReference>
<organism evidence="15 16">
    <name type="scientific">Wenzhouxiangella limi</name>
    <dbReference type="NCBI Taxonomy" id="2707351"/>
    <lineage>
        <taxon>Bacteria</taxon>
        <taxon>Pseudomonadati</taxon>
        <taxon>Pseudomonadota</taxon>
        <taxon>Gammaproteobacteria</taxon>
        <taxon>Chromatiales</taxon>
        <taxon>Wenzhouxiangellaceae</taxon>
        <taxon>Wenzhouxiangella</taxon>
    </lineage>
</organism>
<accession>A0A845UX51</accession>
<dbReference type="Gene3D" id="6.10.240.10">
    <property type="match status" value="1"/>
</dbReference>
<dbReference type="Pfam" id="PF01450">
    <property type="entry name" value="KARI_C"/>
    <property type="match status" value="1"/>
</dbReference>
<evidence type="ECO:0000256" key="6">
    <source>
        <dbReference type="ARBA" id="ARBA00022723"/>
    </source>
</evidence>
<evidence type="ECO:0000313" key="15">
    <source>
        <dbReference type="EMBL" id="NDY95248.1"/>
    </source>
</evidence>
<feature type="binding site" evidence="11 12">
    <location>
        <position position="189"/>
    </location>
    <ligand>
        <name>Mg(2+)</name>
        <dbReference type="ChEBI" id="CHEBI:18420"/>
        <label>1</label>
    </ligand>
</feature>
<feature type="binding site" evidence="11 12">
    <location>
        <position position="193"/>
    </location>
    <ligand>
        <name>Mg(2+)</name>
        <dbReference type="ChEBI" id="CHEBI:18420"/>
        <label>1</label>
    </ligand>
</feature>
<comment type="pathway">
    <text evidence="2 11">Amino-acid biosynthesis; L-valine biosynthesis; L-valine from pyruvate: step 2/4.</text>
</comment>
<dbReference type="PROSITE" id="PS51851">
    <property type="entry name" value="KARI_C"/>
    <property type="match status" value="1"/>
</dbReference>
<evidence type="ECO:0000256" key="4">
    <source>
        <dbReference type="ARBA" id="ARBA00010318"/>
    </source>
</evidence>
<dbReference type="InterPro" id="IPR013116">
    <property type="entry name" value="KARI_N"/>
</dbReference>
<dbReference type="Proteomes" id="UP000484885">
    <property type="component" value="Unassembled WGS sequence"/>
</dbReference>
<dbReference type="AlphaFoldDB" id="A0A845UX51"/>
<evidence type="ECO:0000256" key="3">
    <source>
        <dbReference type="ARBA" id="ARBA00004885"/>
    </source>
</evidence>
<feature type="binding site" evidence="11">
    <location>
        <position position="47"/>
    </location>
    <ligand>
        <name>NADP(+)</name>
        <dbReference type="ChEBI" id="CHEBI:58349"/>
    </ligand>
</feature>
<dbReference type="RefSeq" id="WP_164210651.1">
    <property type="nucleotide sequence ID" value="NZ_JAAGSC010000039.1"/>
</dbReference>
<comment type="catalytic activity">
    <reaction evidence="10 11">
        <text>(2R)-2,3-dihydroxy-3-methylbutanoate + NADP(+) = (2S)-2-acetolactate + NADPH + H(+)</text>
        <dbReference type="Rhea" id="RHEA:22068"/>
        <dbReference type="ChEBI" id="CHEBI:15378"/>
        <dbReference type="ChEBI" id="CHEBI:49072"/>
        <dbReference type="ChEBI" id="CHEBI:57783"/>
        <dbReference type="ChEBI" id="CHEBI:58349"/>
        <dbReference type="ChEBI" id="CHEBI:58476"/>
        <dbReference type="EC" id="1.1.1.86"/>
    </reaction>
</comment>
<feature type="binding site" evidence="11 12">
    <location>
        <position position="229"/>
    </location>
    <ligand>
        <name>Mg(2+)</name>
        <dbReference type="ChEBI" id="CHEBI:18420"/>
        <label>2</label>
    </ligand>
</feature>
<comment type="function">
    <text evidence="1 11">Involved in the biosynthesis of branched-chain amino acids (BCAA). Catalyzes an alkyl-migration followed by a ketol-acid reduction of (S)-2-acetolactate (S2AL) to yield (R)-2,3-dihydroxy-isovalerate. In the isomerase reaction, S2AL is rearranged via a Mg-dependent methyl migration to produce 3-hydroxy-3-methyl-2-ketobutyrate (HMKB). In the reductase reaction, this 2-ketoacid undergoes a metal-dependent reduction by NADPH to yield (R)-2,3-dihydroxy-isovalerate.</text>
</comment>
<dbReference type="SUPFAM" id="SSF51735">
    <property type="entry name" value="NAD(P)-binding Rossmann-fold domains"/>
    <property type="match status" value="1"/>
</dbReference>
<dbReference type="InterPro" id="IPR008927">
    <property type="entry name" value="6-PGluconate_DH-like_C_sf"/>
</dbReference>
<dbReference type="PROSITE" id="PS51850">
    <property type="entry name" value="KARI_N"/>
    <property type="match status" value="1"/>
</dbReference>
<evidence type="ECO:0000313" key="16">
    <source>
        <dbReference type="Proteomes" id="UP000484885"/>
    </source>
</evidence>